<dbReference type="EMBL" id="BAAAHK010000003">
    <property type="protein sequence ID" value="GAA0930542.1"/>
    <property type="molecule type" value="Genomic_DNA"/>
</dbReference>
<feature type="transmembrane region" description="Helical" evidence="1">
    <location>
        <begin position="131"/>
        <end position="157"/>
    </location>
</feature>
<evidence type="ECO:0008006" key="4">
    <source>
        <dbReference type="Google" id="ProtNLM"/>
    </source>
</evidence>
<comment type="caution">
    <text evidence="2">The sequence shown here is derived from an EMBL/GenBank/DDBJ whole genome shotgun (WGS) entry which is preliminary data.</text>
</comment>
<gene>
    <name evidence="2" type="ORF">GCM10009554_13750</name>
</gene>
<name>A0ABN1PMU6_9ACTN</name>
<feature type="transmembrane region" description="Helical" evidence="1">
    <location>
        <begin position="169"/>
        <end position="188"/>
    </location>
</feature>
<keyword evidence="3" id="KW-1185">Reference proteome</keyword>
<feature type="transmembrane region" description="Helical" evidence="1">
    <location>
        <begin position="86"/>
        <end position="110"/>
    </location>
</feature>
<dbReference type="Proteomes" id="UP001500542">
    <property type="component" value="Unassembled WGS sequence"/>
</dbReference>
<organism evidence="2 3">
    <name type="scientific">Kribbella koreensis</name>
    <dbReference type="NCBI Taxonomy" id="57909"/>
    <lineage>
        <taxon>Bacteria</taxon>
        <taxon>Bacillati</taxon>
        <taxon>Actinomycetota</taxon>
        <taxon>Actinomycetes</taxon>
        <taxon>Propionibacteriales</taxon>
        <taxon>Kribbellaceae</taxon>
        <taxon>Kribbella</taxon>
    </lineage>
</organism>
<keyword evidence="1" id="KW-0472">Membrane</keyword>
<dbReference type="RefSeq" id="WP_343965990.1">
    <property type="nucleotide sequence ID" value="NZ_BAAAHK010000003.1"/>
</dbReference>
<evidence type="ECO:0000313" key="2">
    <source>
        <dbReference type="EMBL" id="GAA0930542.1"/>
    </source>
</evidence>
<evidence type="ECO:0000313" key="3">
    <source>
        <dbReference type="Proteomes" id="UP001500542"/>
    </source>
</evidence>
<reference evidence="2 3" key="1">
    <citation type="journal article" date="2019" name="Int. J. Syst. Evol. Microbiol.">
        <title>The Global Catalogue of Microorganisms (GCM) 10K type strain sequencing project: providing services to taxonomists for standard genome sequencing and annotation.</title>
        <authorList>
            <consortium name="The Broad Institute Genomics Platform"/>
            <consortium name="The Broad Institute Genome Sequencing Center for Infectious Disease"/>
            <person name="Wu L."/>
            <person name="Ma J."/>
        </authorList>
    </citation>
    <scope>NUCLEOTIDE SEQUENCE [LARGE SCALE GENOMIC DNA]</scope>
    <source>
        <strain evidence="2 3">JCM 10977</strain>
    </source>
</reference>
<keyword evidence="1" id="KW-1133">Transmembrane helix</keyword>
<protein>
    <recommendedName>
        <fullName evidence="4">SdpI/YhfL family protein</fullName>
    </recommendedName>
</protein>
<feature type="transmembrane region" description="Helical" evidence="1">
    <location>
        <begin position="250"/>
        <end position="270"/>
    </location>
</feature>
<accession>A0ABN1PMU6</accession>
<feature type="transmembrane region" description="Helical" evidence="1">
    <location>
        <begin position="219"/>
        <end position="238"/>
    </location>
</feature>
<sequence length="290" mass="30436">MGLSLGLVVVAVVGGALLFLSRKSIARSQVGRLVYTGGLPKDEKLMAAAESRLAQTQAASAVGLAVAGVVVGGIVLLAGGDLFSPVLGWTFMGMVAGIGIGSFVLQYRAVRAARPAGPRTATLRQRRLGDYLTPVEVIGQYAMLVFPLLALGLGVLVLTTADEHASRGWALAIPGLATIPIAAVGIYLQRRILQLNQPAATEDELRWQEALRAKALRDMLNILIGAGWLFGAAAVLSFEWPAGVPAFAAPFAWVMFIGGTAVECLIWGAADSKRGLRRSQQAIQAPLGDR</sequence>
<proteinExistence type="predicted"/>
<feature type="transmembrane region" description="Helical" evidence="1">
    <location>
        <begin position="61"/>
        <end position="80"/>
    </location>
</feature>
<keyword evidence="1" id="KW-0812">Transmembrane</keyword>
<feature type="transmembrane region" description="Helical" evidence="1">
    <location>
        <begin position="6"/>
        <end position="22"/>
    </location>
</feature>
<evidence type="ECO:0000256" key="1">
    <source>
        <dbReference type="SAM" id="Phobius"/>
    </source>
</evidence>